<keyword evidence="2" id="KW-1185">Reference proteome</keyword>
<accession>A0A6S7H3Y6</accession>
<sequence length="126" mass="14325">TPKKTTRAVLTTPELGTTRTIDMMAARHVLAIFALAGMFVLSMQYPAYEEKDRAEKMAFLRHYIKYLHMRDQHANLVKRGCIELNDFGCEGNNGNCCRFGNPYTGSMRKCVNVGSFSESKYQCQDN</sequence>
<feature type="non-terminal residue" evidence="1">
    <location>
        <position position="126"/>
    </location>
</feature>
<dbReference type="EMBL" id="CACRXK020003122">
    <property type="protein sequence ID" value="CAB3997532.1"/>
    <property type="molecule type" value="Genomic_DNA"/>
</dbReference>
<gene>
    <name evidence="1" type="ORF">PACLA_8A021053</name>
</gene>
<protein>
    <submittedName>
        <fullName evidence="1">Uncharacterized protein</fullName>
    </submittedName>
</protein>
<reference evidence="1" key="1">
    <citation type="submission" date="2020-04" db="EMBL/GenBank/DDBJ databases">
        <authorList>
            <person name="Alioto T."/>
            <person name="Alioto T."/>
            <person name="Gomez Garrido J."/>
        </authorList>
    </citation>
    <scope>NUCLEOTIDE SEQUENCE</scope>
    <source>
        <strain evidence="1">A484AB</strain>
    </source>
</reference>
<evidence type="ECO:0000313" key="2">
    <source>
        <dbReference type="Proteomes" id="UP001152795"/>
    </source>
</evidence>
<evidence type="ECO:0000313" key="1">
    <source>
        <dbReference type="EMBL" id="CAB3997532.1"/>
    </source>
</evidence>
<name>A0A6S7H3Y6_PARCT</name>
<dbReference type="Proteomes" id="UP001152795">
    <property type="component" value="Unassembled WGS sequence"/>
</dbReference>
<comment type="caution">
    <text evidence="1">The sequence shown here is derived from an EMBL/GenBank/DDBJ whole genome shotgun (WGS) entry which is preliminary data.</text>
</comment>
<organism evidence="1 2">
    <name type="scientific">Paramuricea clavata</name>
    <name type="common">Red gorgonian</name>
    <name type="synonym">Violescent sea-whip</name>
    <dbReference type="NCBI Taxonomy" id="317549"/>
    <lineage>
        <taxon>Eukaryota</taxon>
        <taxon>Metazoa</taxon>
        <taxon>Cnidaria</taxon>
        <taxon>Anthozoa</taxon>
        <taxon>Octocorallia</taxon>
        <taxon>Malacalcyonacea</taxon>
        <taxon>Plexauridae</taxon>
        <taxon>Paramuricea</taxon>
    </lineage>
</organism>
<dbReference type="OrthoDB" id="5945487at2759"/>
<dbReference type="AlphaFoldDB" id="A0A6S7H3Y6"/>
<proteinExistence type="predicted"/>